<evidence type="ECO:0000313" key="3">
    <source>
        <dbReference type="EMBL" id="GAT71243.1"/>
    </source>
</evidence>
<name>A0A161MFK4_9ACTN</name>
<gene>
    <name evidence="3" type="ORF">PS9374_06934</name>
</gene>
<feature type="compositionally biased region" description="Basic and acidic residues" evidence="2">
    <location>
        <begin position="110"/>
        <end position="124"/>
    </location>
</feature>
<keyword evidence="4" id="KW-1185">Reference proteome</keyword>
<protein>
    <submittedName>
        <fullName evidence="3">Antitoxin YefM</fullName>
    </submittedName>
</protein>
<accession>A0A161MFK4</accession>
<sequence length="133" mass="14519">MLTVEQAQERLGPPISQAVYGHKPTIILRSDGEQAVLISATDYNDLQHLRSEAEARQARAQIAARRSGGAKTKRLIDIEDDLLAAAQEELGTATREETVNEALRLVAECHGDRQSATESRLGRDADEDGSTPR</sequence>
<dbReference type="Pfam" id="PF09957">
    <property type="entry name" value="VapB_antitoxin"/>
    <property type="match status" value="1"/>
</dbReference>
<reference evidence="4" key="2">
    <citation type="submission" date="2016-04" db="EMBL/GenBank/DDBJ databases">
        <title>Planomonospora sphaerica JCM9374 whole genome shotgun sequence.</title>
        <authorList>
            <person name="Suzuki T."/>
            <person name="Dohra H."/>
            <person name="Kodani S."/>
        </authorList>
    </citation>
    <scope>NUCLEOTIDE SEQUENCE [LARGE SCALE GENOMIC DNA]</scope>
    <source>
        <strain evidence="4">JCM 9374</strain>
    </source>
</reference>
<evidence type="ECO:0000256" key="1">
    <source>
        <dbReference type="ARBA" id="ARBA00009981"/>
    </source>
</evidence>
<dbReference type="Gene3D" id="3.40.1620.10">
    <property type="entry name" value="YefM-like domain"/>
    <property type="match status" value="1"/>
</dbReference>
<reference evidence="3 4" key="1">
    <citation type="journal article" date="2016" name="Genome Announc.">
        <title>Draft Genome Sequence of Planomonospora sphaerica JCM9374, a Rare Actinomycete.</title>
        <authorList>
            <person name="Dohra H."/>
            <person name="Suzuki T."/>
            <person name="Inoue Y."/>
            <person name="Kodani S."/>
        </authorList>
    </citation>
    <scope>NUCLEOTIDE SEQUENCE [LARGE SCALE GENOMIC DNA]</scope>
    <source>
        <strain evidence="3 4">JCM 9374</strain>
    </source>
</reference>
<evidence type="ECO:0000313" key="4">
    <source>
        <dbReference type="Proteomes" id="UP000077701"/>
    </source>
</evidence>
<dbReference type="Proteomes" id="UP000077701">
    <property type="component" value="Unassembled WGS sequence"/>
</dbReference>
<comment type="similarity">
    <text evidence="1">Belongs to the phD/YefM antitoxin family.</text>
</comment>
<dbReference type="OrthoDB" id="4563074at2"/>
<evidence type="ECO:0000256" key="2">
    <source>
        <dbReference type="SAM" id="MobiDB-lite"/>
    </source>
</evidence>
<dbReference type="EMBL" id="BDCX01000023">
    <property type="protein sequence ID" value="GAT71243.1"/>
    <property type="molecule type" value="Genomic_DNA"/>
</dbReference>
<dbReference type="InterPro" id="IPR019239">
    <property type="entry name" value="VapB_antitoxin"/>
</dbReference>
<feature type="region of interest" description="Disordered" evidence="2">
    <location>
        <begin position="110"/>
        <end position="133"/>
    </location>
</feature>
<organism evidence="3 4">
    <name type="scientific">Planomonospora sphaerica</name>
    <dbReference type="NCBI Taxonomy" id="161355"/>
    <lineage>
        <taxon>Bacteria</taxon>
        <taxon>Bacillati</taxon>
        <taxon>Actinomycetota</taxon>
        <taxon>Actinomycetes</taxon>
        <taxon>Streptosporangiales</taxon>
        <taxon>Streptosporangiaceae</taxon>
        <taxon>Planomonospora</taxon>
    </lineage>
</organism>
<comment type="caution">
    <text evidence="3">The sequence shown here is derived from an EMBL/GenBank/DDBJ whole genome shotgun (WGS) entry which is preliminary data.</text>
</comment>
<dbReference type="InterPro" id="IPR036165">
    <property type="entry name" value="YefM-like_sf"/>
</dbReference>
<dbReference type="AlphaFoldDB" id="A0A161MFK4"/>
<proteinExistence type="inferred from homology"/>
<dbReference type="SUPFAM" id="SSF143120">
    <property type="entry name" value="YefM-like"/>
    <property type="match status" value="1"/>
</dbReference>
<dbReference type="RefSeq" id="WP_068904191.1">
    <property type="nucleotide sequence ID" value="NZ_BDCX01000023.1"/>
</dbReference>